<evidence type="ECO:0008006" key="9">
    <source>
        <dbReference type="Google" id="ProtNLM"/>
    </source>
</evidence>
<dbReference type="InterPro" id="IPR001005">
    <property type="entry name" value="SANT/Myb"/>
</dbReference>
<dbReference type="EMBL" id="KZ772685">
    <property type="protein sequence ID" value="PTQ45942.1"/>
    <property type="molecule type" value="Genomic_DNA"/>
</dbReference>
<dbReference type="Proteomes" id="UP000244005">
    <property type="component" value="Unassembled WGS sequence"/>
</dbReference>
<feature type="compositionally biased region" description="Basic and acidic residues" evidence="4">
    <location>
        <begin position="311"/>
        <end position="322"/>
    </location>
</feature>
<feature type="compositionally biased region" description="Polar residues" evidence="4">
    <location>
        <begin position="563"/>
        <end position="586"/>
    </location>
</feature>
<protein>
    <recommendedName>
        <fullName evidence="9">SANT domain-containing protein</fullName>
    </recommendedName>
</protein>
<feature type="compositionally biased region" description="Basic and acidic residues" evidence="4">
    <location>
        <begin position="283"/>
        <end position="293"/>
    </location>
</feature>
<dbReference type="OrthoDB" id="2339771at2759"/>
<feature type="compositionally biased region" description="Basic and acidic residues" evidence="4">
    <location>
        <begin position="425"/>
        <end position="440"/>
    </location>
</feature>
<feature type="region of interest" description="Disordered" evidence="4">
    <location>
        <begin position="1"/>
        <end position="46"/>
    </location>
</feature>
<dbReference type="GO" id="GO:0006357">
    <property type="term" value="P:regulation of transcription by RNA polymerase II"/>
    <property type="evidence" value="ECO:0000318"/>
    <property type="project" value="GO_Central"/>
</dbReference>
<dbReference type="AlphaFoldDB" id="A0A2R6XIN8"/>
<dbReference type="GO" id="GO:0051726">
    <property type="term" value="P:regulation of cell cycle"/>
    <property type="evidence" value="ECO:0000318"/>
    <property type="project" value="GO_Central"/>
</dbReference>
<feature type="domain" description="Myb-like" evidence="5">
    <location>
        <begin position="43"/>
        <end position="91"/>
    </location>
</feature>
<dbReference type="GO" id="GO:0003677">
    <property type="term" value="F:DNA binding"/>
    <property type="evidence" value="ECO:0000318"/>
    <property type="project" value="GO_Central"/>
</dbReference>
<dbReference type="Gene3D" id="1.20.58.1880">
    <property type="match status" value="1"/>
</dbReference>
<feature type="compositionally biased region" description="Basic residues" evidence="4">
    <location>
        <begin position="323"/>
        <end position="334"/>
    </location>
</feature>
<dbReference type="GO" id="GO:0006351">
    <property type="term" value="P:DNA-templated transcription"/>
    <property type="evidence" value="ECO:0007669"/>
    <property type="project" value="InterPro"/>
</dbReference>
<feature type="domain" description="DIRP" evidence="6">
    <location>
        <begin position="661"/>
        <end position="762"/>
    </location>
</feature>
<feature type="region of interest" description="Disordered" evidence="4">
    <location>
        <begin position="1109"/>
        <end position="1135"/>
    </location>
</feature>
<dbReference type="SMART" id="SM00717">
    <property type="entry name" value="SANT"/>
    <property type="match status" value="1"/>
</dbReference>
<evidence type="ECO:0000256" key="1">
    <source>
        <dbReference type="ARBA" id="ARBA00004123"/>
    </source>
</evidence>
<dbReference type="Pfam" id="PF06584">
    <property type="entry name" value="DIRP"/>
    <property type="match status" value="1"/>
</dbReference>
<evidence type="ECO:0000313" key="7">
    <source>
        <dbReference type="EMBL" id="PTQ45942.1"/>
    </source>
</evidence>
<evidence type="ECO:0000256" key="3">
    <source>
        <dbReference type="ARBA" id="ARBA00023242"/>
    </source>
</evidence>
<feature type="compositionally biased region" description="Basic and acidic residues" evidence="4">
    <location>
        <begin position="454"/>
        <end position="464"/>
    </location>
</feature>
<dbReference type="SMART" id="SM01135">
    <property type="entry name" value="DIRP"/>
    <property type="match status" value="1"/>
</dbReference>
<dbReference type="CDD" id="cd00167">
    <property type="entry name" value="SANT"/>
    <property type="match status" value="1"/>
</dbReference>
<proteinExistence type="inferred from homology"/>
<keyword evidence="8" id="KW-1185">Reference proteome</keyword>
<evidence type="ECO:0000259" key="6">
    <source>
        <dbReference type="SMART" id="SM01135"/>
    </source>
</evidence>
<name>A0A2R6XIN8_MARPO</name>
<evidence type="ECO:0000256" key="4">
    <source>
        <dbReference type="SAM" id="MobiDB-lite"/>
    </source>
</evidence>
<comment type="similarity">
    <text evidence="2">Belongs to the lin-9 family.</text>
</comment>
<dbReference type="GO" id="GO:0017053">
    <property type="term" value="C:transcription repressor complex"/>
    <property type="evidence" value="ECO:0007669"/>
    <property type="project" value="InterPro"/>
</dbReference>
<dbReference type="InterPro" id="IPR045831">
    <property type="entry name" value="LIN9_C"/>
</dbReference>
<reference evidence="8" key="1">
    <citation type="journal article" date="2017" name="Cell">
        <title>Insights into land plant evolution garnered from the Marchantia polymorpha genome.</title>
        <authorList>
            <person name="Bowman J.L."/>
            <person name="Kohchi T."/>
            <person name="Yamato K.T."/>
            <person name="Jenkins J."/>
            <person name="Shu S."/>
            <person name="Ishizaki K."/>
            <person name="Yamaoka S."/>
            <person name="Nishihama R."/>
            <person name="Nakamura Y."/>
            <person name="Berger F."/>
            <person name="Adam C."/>
            <person name="Aki S.S."/>
            <person name="Althoff F."/>
            <person name="Araki T."/>
            <person name="Arteaga-Vazquez M.A."/>
            <person name="Balasubrmanian S."/>
            <person name="Barry K."/>
            <person name="Bauer D."/>
            <person name="Boehm C.R."/>
            <person name="Briginshaw L."/>
            <person name="Caballero-Perez J."/>
            <person name="Catarino B."/>
            <person name="Chen F."/>
            <person name="Chiyoda S."/>
            <person name="Chovatia M."/>
            <person name="Davies K.M."/>
            <person name="Delmans M."/>
            <person name="Demura T."/>
            <person name="Dierschke T."/>
            <person name="Dolan L."/>
            <person name="Dorantes-Acosta A.E."/>
            <person name="Eklund D.M."/>
            <person name="Florent S.N."/>
            <person name="Flores-Sandoval E."/>
            <person name="Fujiyama A."/>
            <person name="Fukuzawa H."/>
            <person name="Galik B."/>
            <person name="Grimanelli D."/>
            <person name="Grimwood J."/>
            <person name="Grossniklaus U."/>
            <person name="Hamada T."/>
            <person name="Haseloff J."/>
            <person name="Hetherington A.J."/>
            <person name="Higo A."/>
            <person name="Hirakawa Y."/>
            <person name="Hundley H.N."/>
            <person name="Ikeda Y."/>
            <person name="Inoue K."/>
            <person name="Inoue S.I."/>
            <person name="Ishida S."/>
            <person name="Jia Q."/>
            <person name="Kakita M."/>
            <person name="Kanazawa T."/>
            <person name="Kawai Y."/>
            <person name="Kawashima T."/>
            <person name="Kennedy M."/>
            <person name="Kinose K."/>
            <person name="Kinoshita T."/>
            <person name="Kohara Y."/>
            <person name="Koide E."/>
            <person name="Komatsu K."/>
            <person name="Kopischke S."/>
            <person name="Kubo M."/>
            <person name="Kyozuka J."/>
            <person name="Lagercrantz U."/>
            <person name="Lin S.S."/>
            <person name="Lindquist E."/>
            <person name="Lipzen A.M."/>
            <person name="Lu C.W."/>
            <person name="De Luna E."/>
            <person name="Martienssen R.A."/>
            <person name="Minamino N."/>
            <person name="Mizutani M."/>
            <person name="Mizutani M."/>
            <person name="Mochizuki N."/>
            <person name="Monte I."/>
            <person name="Mosher R."/>
            <person name="Nagasaki H."/>
            <person name="Nakagami H."/>
            <person name="Naramoto S."/>
            <person name="Nishitani K."/>
            <person name="Ohtani M."/>
            <person name="Okamoto T."/>
            <person name="Okumura M."/>
            <person name="Phillips J."/>
            <person name="Pollak B."/>
            <person name="Reinders A."/>
            <person name="Rovekamp M."/>
            <person name="Sano R."/>
            <person name="Sawa S."/>
            <person name="Schmid M.W."/>
            <person name="Shirakawa M."/>
            <person name="Solano R."/>
            <person name="Spunde A."/>
            <person name="Suetsugu N."/>
            <person name="Sugano S."/>
            <person name="Sugiyama A."/>
            <person name="Sun R."/>
            <person name="Suzuki Y."/>
            <person name="Takenaka M."/>
            <person name="Takezawa D."/>
            <person name="Tomogane H."/>
            <person name="Tsuzuki M."/>
            <person name="Ueda T."/>
            <person name="Umeda M."/>
            <person name="Ward J.M."/>
            <person name="Watanabe Y."/>
            <person name="Yazaki K."/>
            <person name="Yokoyama R."/>
            <person name="Yoshitake Y."/>
            <person name="Yotsui I."/>
            <person name="Zachgo S."/>
            <person name="Schmutz J."/>
        </authorList>
    </citation>
    <scope>NUCLEOTIDE SEQUENCE [LARGE SCALE GENOMIC DNA]</scope>
    <source>
        <strain evidence="8">Tak-1</strain>
    </source>
</reference>
<feature type="region of interest" description="Disordered" evidence="4">
    <location>
        <begin position="409"/>
        <end position="528"/>
    </location>
</feature>
<dbReference type="Pfam" id="PF00249">
    <property type="entry name" value="Myb_DNA-binding"/>
    <property type="match status" value="1"/>
</dbReference>
<feature type="compositionally biased region" description="Basic residues" evidence="4">
    <location>
        <begin position="370"/>
        <end position="384"/>
    </location>
</feature>
<dbReference type="PANTHER" id="PTHR21689">
    <property type="entry name" value="LIN-9"/>
    <property type="match status" value="1"/>
</dbReference>
<feature type="region of interest" description="Disordered" evidence="4">
    <location>
        <begin position="558"/>
        <end position="589"/>
    </location>
</feature>
<dbReference type="InterPro" id="IPR010561">
    <property type="entry name" value="LIN-9/ALY1"/>
</dbReference>
<dbReference type="GO" id="GO:0005654">
    <property type="term" value="C:nucleoplasm"/>
    <property type="evidence" value="ECO:0000318"/>
    <property type="project" value="GO_Central"/>
</dbReference>
<dbReference type="SUPFAM" id="SSF46689">
    <property type="entry name" value="Homeodomain-like"/>
    <property type="match status" value="1"/>
</dbReference>
<accession>A0A2R6XIN8</accession>
<dbReference type="PANTHER" id="PTHR21689:SF2">
    <property type="entry name" value="PROTEIN LIN-9 HOMOLOG"/>
    <property type="match status" value="1"/>
</dbReference>
<feature type="compositionally biased region" description="Basic and acidic residues" evidence="4">
    <location>
        <begin position="335"/>
        <end position="347"/>
    </location>
</feature>
<sequence>MAARRPRTSGRVTSKNNPGVVERDEDAGERGGKLRKRKMSDMLGPPWSKDDLEQFYQAYRKFGKDWSKVAGSMSKRTVEMVEALYSMNKAYLSLPEATTSPEVLIAMMTDHYNILEERRSEEDEESSEEFANSDRSHQTQSHQTSSRLRARVTSSSNPGTLSYGGPSPAKKPRSAAASRPRIVGKRTPRYPNGSALEPRMKTKVVANKALQEETSDEDYDFSKAAQTLVTASQRAASPLVAAHTPSRRNSRAALQNGHSREAPSKAESGGSGPKHTASNSGEVGHDGSHDSKERRNKGSRTATADETDVVDGVKRRPSDGKGKWKKPLPKRLKLQKLEKYDDAKEECSQSGTQDADTKEEDEERQMSGQKKMRHLSQRTKKRSRQLFSGENQSTALDTLATLADLSLAGLLPSPTGDSDPGTSSFREKIEDKILKRKEFSPPKCAGSVASLNDNAEKREDRKEDAEEERGIEESEKDDSHIVTKPGQLSASPTDSRKRKRMTAIEKMESQGKVVAEEINQRKPDTEVPPAKIEISAALKPRSKPKRTLSAKGPLKQGIKANKTGETSGVDQNQLAQGHGQSVTTDEGTLPLKLRSKKKGLAEKGPVNRFKEVSTDGLNGGIERDAAHCPHATADLGAFNTKARLIHCLSPKVRRWCMFEWFYSAIDLPWFARNEFVEYLNHAGLGHVPRLTRVEWGVIRSSLGKPRRLSQRFLQEEREKLEAYRESVRTHYHELRGGLREGLNSDLARPLTVGQRVIAKHRRTKQIHDGSILTVDRNRCRVQFDRPELGVEFVMDTDAMPVHPLENMPEMMRRKRIILDPLDRTAEDLKHEAKRVRVSAAGAARAALNERLERPASLPGIPSFSPFFLNNLTKRAQDDSVDSVRLAKAATNEAVAATKQAIMSQPCTPGQSQARETDIRTLVDLGNALNKKEALVVELRRMNDEAVSYKGSDMFQRQYATIILQLKEVNEQVYEALKHLRHRNKYEDSALPPWHRPAAAQATPGRPSFVAGPLEPGPPLPEVAASAKKHAKALVSVAMETLYNCKYEEANELVSAALASVERKPLPTITTVGTPKTEGLSGASTGHSVVAPAVAMEVDEVIKPAAPPLGETVSTVKTEDVATKEPNPSSRTQSEEDEYLTDLMANCVTTLMMVQTLTEGQFSPAEVIQTLDTALESLRPRTAQNHLIFKEIEQQLGYVKTQILTPIQIPIQSGIPSPTEGLITQPKGV</sequence>
<feature type="compositionally biased region" description="Basic and acidic residues" evidence="4">
    <location>
        <begin position="502"/>
        <end position="525"/>
    </location>
</feature>
<gene>
    <name evidence="7" type="ORF">MARPO_0013s0145</name>
</gene>
<dbReference type="InterPro" id="IPR033471">
    <property type="entry name" value="DIRP"/>
</dbReference>
<dbReference type="InterPro" id="IPR009057">
    <property type="entry name" value="Homeodomain-like_sf"/>
</dbReference>
<keyword evidence="3" id="KW-0539">Nucleus</keyword>
<feature type="region of interest" description="Disordered" evidence="4">
    <location>
        <begin position="232"/>
        <end position="391"/>
    </location>
</feature>
<evidence type="ECO:0000313" key="8">
    <source>
        <dbReference type="Proteomes" id="UP000244005"/>
    </source>
</evidence>
<comment type="subcellular location">
    <subcellularLocation>
        <location evidence="1">Nucleus</location>
    </subcellularLocation>
</comment>
<feature type="region of interest" description="Disordered" evidence="4">
    <location>
        <begin position="115"/>
        <end position="220"/>
    </location>
</feature>
<dbReference type="Gramene" id="Mp8g06450.1">
    <property type="protein sequence ID" value="Mp8g06450.1.cds"/>
    <property type="gene ID" value="Mp8g06450"/>
</dbReference>
<dbReference type="OMA" id="DARCEPS"/>
<evidence type="ECO:0000259" key="5">
    <source>
        <dbReference type="SMART" id="SM00717"/>
    </source>
</evidence>
<evidence type="ECO:0000256" key="2">
    <source>
        <dbReference type="ARBA" id="ARBA00006732"/>
    </source>
</evidence>
<organism evidence="7 8">
    <name type="scientific">Marchantia polymorpha</name>
    <name type="common">Common liverwort</name>
    <name type="synonym">Marchantia aquatica</name>
    <dbReference type="NCBI Taxonomy" id="3197"/>
    <lineage>
        <taxon>Eukaryota</taxon>
        <taxon>Viridiplantae</taxon>
        <taxon>Streptophyta</taxon>
        <taxon>Embryophyta</taxon>
        <taxon>Marchantiophyta</taxon>
        <taxon>Marchantiopsida</taxon>
        <taxon>Marchantiidae</taxon>
        <taxon>Marchantiales</taxon>
        <taxon>Marchantiaceae</taxon>
        <taxon>Marchantia</taxon>
    </lineage>
</organism>
<feature type="compositionally biased region" description="Basic and acidic residues" evidence="4">
    <location>
        <begin position="471"/>
        <end position="481"/>
    </location>
</feature>
<dbReference type="Pfam" id="PF19438">
    <property type="entry name" value="LIN9_C"/>
    <property type="match status" value="1"/>
</dbReference>